<dbReference type="InterPro" id="IPR003593">
    <property type="entry name" value="AAA+_ATPase"/>
</dbReference>
<evidence type="ECO:0000256" key="2">
    <source>
        <dbReference type="ARBA" id="ARBA00022741"/>
    </source>
</evidence>
<dbReference type="PANTHER" id="PTHR42794:SF1">
    <property type="entry name" value="HEMIN IMPORT ATP-BINDING PROTEIN HMUV"/>
    <property type="match status" value="1"/>
</dbReference>
<keyword evidence="2" id="KW-0547">Nucleotide-binding</keyword>
<sequence>MIAVEACSFSLRGAPLLSQVSLALRPGRVTAIVGPNGAGKSTLLGLMAGALRPTAGRVTLAGQDLRGWTPQELARRRAVVSQKVSVAMPMTVRQVVTLGRQPWRATPARAGDAAAVAEAISAAGITHLADRDHAALSGGEQQRCHWARALAQLAPMPLGGLLLLDEPTASLDLGHAAALLRRLRGLAAAQGTGIALVLHDLNQARFVADEVVLLEAGRIVAQGSAAEVLRPRLLEPVYAVRFHAVGDSILADYGAALRDAG</sequence>
<dbReference type="GO" id="GO:0016887">
    <property type="term" value="F:ATP hydrolysis activity"/>
    <property type="evidence" value="ECO:0007669"/>
    <property type="project" value="InterPro"/>
</dbReference>
<dbReference type="CDD" id="cd03214">
    <property type="entry name" value="ABC_Iron-Siderophores_B12_Hemin"/>
    <property type="match status" value="1"/>
</dbReference>
<dbReference type="InterPro" id="IPR027417">
    <property type="entry name" value="P-loop_NTPase"/>
</dbReference>
<dbReference type="AlphaFoldDB" id="A0A1V2GYS8"/>
<protein>
    <recommendedName>
        <fullName evidence="6">ABC transporter domain-containing protein</fullName>
    </recommendedName>
</protein>
<dbReference type="NCBIfam" id="NF010068">
    <property type="entry name" value="PRK13548.1"/>
    <property type="match status" value="1"/>
</dbReference>
<evidence type="ECO:0000313" key="7">
    <source>
        <dbReference type="EMBL" id="ONG50081.1"/>
    </source>
</evidence>
<organism evidence="7 8">
    <name type="scientific">Teichococcus deserti</name>
    <dbReference type="NCBI Taxonomy" id="1817963"/>
    <lineage>
        <taxon>Bacteria</taxon>
        <taxon>Pseudomonadati</taxon>
        <taxon>Pseudomonadota</taxon>
        <taxon>Alphaproteobacteria</taxon>
        <taxon>Acetobacterales</taxon>
        <taxon>Roseomonadaceae</taxon>
        <taxon>Roseomonas</taxon>
    </lineage>
</organism>
<keyword evidence="4" id="KW-1278">Translocase</keyword>
<dbReference type="PANTHER" id="PTHR42794">
    <property type="entry name" value="HEMIN IMPORT ATP-BINDING PROTEIN HMUV"/>
    <property type="match status" value="1"/>
</dbReference>
<comment type="function">
    <text evidence="5">Part of the ABC transporter complex HmuTUV involved in hemin import. Responsible for energy coupling to the transport system.</text>
</comment>
<accession>A0A1V2GYS8</accession>
<dbReference type="InterPro" id="IPR003439">
    <property type="entry name" value="ABC_transporter-like_ATP-bd"/>
</dbReference>
<dbReference type="GO" id="GO:0005524">
    <property type="term" value="F:ATP binding"/>
    <property type="evidence" value="ECO:0007669"/>
    <property type="project" value="UniProtKB-KW"/>
</dbReference>
<evidence type="ECO:0000256" key="1">
    <source>
        <dbReference type="ARBA" id="ARBA00022448"/>
    </source>
</evidence>
<dbReference type="Proteomes" id="UP000188879">
    <property type="component" value="Unassembled WGS sequence"/>
</dbReference>
<evidence type="ECO:0000259" key="6">
    <source>
        <dbReference type="PROSITE" id="PS50893"/>
    </source>
</evidence>
<keyword evidence="8" id="KW-1185">Reference proteome</keyword>
<evidence type="ECO:0000256" key="3">
    <source>
        <dbReference type="ARBA" id="ARBA00022840"/>
    </source>
</evidence>
<dbReference type="Pfam" id="PF00005">
    <property type="entry name" value="ABC_tran"/>
    <property type="match status" value="1"/>
</dbReference>
<evidence type="ECO:0000256" key="5">
    <source>
        <dbReference type="ARBA" id="ARBA00037066"/>
    </source>
</evidence>
<gene>
    <name evidence="7" type="ORF">BKE38_19555</name>
</gene>
<evidence type="ECO:0000313" key="8">
    <source>
        <dbReference type="Proteomes" id="UP000188879"/>
    </source>
</evidence>
<dbReference type="OrthoDB" id="9810077at2"/>
<dbReference type="Gene3D" id="3.40.50.300">
    <property type="entry name" value="P-loop containing nucleotide triphosphate hydrolases"/>
    <property type="match status" value="1"/>
</dbReference>
<dbReference type="RefSeq" id="WP_076958989.1">
    <property type="nucleotide sequence ID" value="NZ_MLCO01000206.1"/>
</dbReference>
<keyword evidence="3" id="KW-0067">ATP-binding</keyword>
<name>A0A1V2GYS8_9PROT</name>
<dbReference type="PROSITE" id="PS50893">
    <property type="entry name" value="ABC_TRANSPORTER_2"/>
    <property type="match status" value="1"/>
</dbReference>
<keyword evidence="1" id="KW-0813">Transport</keyword>
<comment type="caution">
    <text evidence="7">The sequence shown here is derived from an EMBL/GenBank/DDBJ whole genome shotgun (WGS) entry which is preliminary data.</text>
</comment>
<proteinExistence type="predicted"/>
<dbReference type="EMBL" id="MLCO01000206">
    <property type="protein sequence ID" value="ONG50081.1"/>
    <property type="molecule type" value="Genomic_DNA"/>
</dbReference>
<dbReference type="SUPFAM" id="SSF52540">
    <property type="entry name" value="P-loop containing nucleoside triphosphate hydrolases"/>
    <property type="match status" value="1"/>
</dbReference>
<feature type="domain" description="ABC transporter" evidence="6">
    <location>
        <begin position="2"/>
        <end position="241"/>
    </location>
</feature>
<reference evidence="7 8" key="1">
    <citation type="submission" date="2016-10" db="EMBL/GenBank/DDBJ databases">
        <title>Draft Genome sequence of Roseomonas sp. strain M3.</title>
        <authorList>
            <person name="Subhash Y."/>
            <person name="Lee S."/>
        </authorList>
    </citation>
    <scope>NUCLEOTIDE SEQUENCE [LARGE SCALE GENOMIC DNA]</scope>
    <source>
        <strain evidence="7 8">M3</strain>
    </source>
</reference>
<evidence type="ECO:0000256" key="4">
    <source>
        <dbReference type="ARBA" id="ARBA00022967"/>
    </source>
</evidence>
<dbReference type="SMART" id="SM00382">
    <property type="entry name" value="AAA"/>
    <property type="match status" value="1"/>
</dbReference>